<dbReference type="Gene3D" id="3.30.420.10">
    <property type="entry name" value="Ribonuclease H-like superfamily/Ribonuclease H"/>
    <property type="match status" value="1"/>
</dbReference>
<evidence type="ECO:0000259" key="1">
    <source>
        <dbReference type="Pfam" id="PF13358"/>
    </source>
</evidence>
<keyword evidence="3" id="KW-1185">Reference proteome</keyword>
<name>A0A2P7R734_9GAMM</name>
<dbReference type="OrthoDB" id="129174at2"/>
<feature type="domain" description="Tc1-like transposase DDE" evidence="1">
    <location>
        <begin position="32"/>
        <end position="86"/>
    </location>
</feature>
<accession>A0A2P7R734</accession>
<dbReference type="Proteomes" id="UP000242181">
    <property type="component" value="Unassembled WGS sequence"/>
</dbReference>
<dbReference type="AlphaFoldDB" id="A0A2P7R734"/>
<gene>
    <name evidence="2" type="ORF">C7I36_03635</name>
</gene>
<comment type="caution">
    <text evidence="2">The sequence shown here is derived from an EMBL/GenBank/DDBJ whole genome shotgun (WGS) entry which is preliminary data.</text>
</comment>
<reference evidence="2 3" key="1">
    <citation type="submission" date="2018-03" db="EMBL/GenBank/DDBJ databases">
        <title>The draft genome of Zobellella taiwanensis JCM 13381.</title>
        <authorList>
            <person name="Liu L."/>
            <person name="Li L."/>
            <person name="Wang T."/>
            <person name="Zhang X."/>
            <person name="Liang L."/>
        </authorList>
    </citation>
    <scope>NUCLEOTIDE SEQUENCE [LARGE SCALE GENOMIC DNA]</scope>
    <source>
        <strain evidence="2 3">JCM 13381</strain>
    </source>
</reference>
<evidence type="ECO:0000313" key="2">
    <source>
        <dbReference type="EMBL" id="PSJ46017.1"/>
    </source>
</evidence>
<dbReference type="InterPro" id="IPR038717">
    <property type="entry name" value="Tc1-like_DDE_dom"/>
</dbReference>
<dbReference type="GO" id="GO:0003676">
    <property type="term" value="F:nucleic acid binding"/>
    <property type="evidence" value="ECO:0007669"/>
    <property type="project" value="InterPro"/>
</dbReference>
<evidence type="ECO:0000313" key="3">
    <source>
        <dbReference type="Proteomes" id="UP000242181"/>
    </source>
</evidence>
<proteinExistence type="predicted"/>
<protein>
    <recommendedName>
        <fullName evidence="1">Tc1-like transposase DDE domain-containing protein</fullName>
    </recommendedName>
</protein>
<dbReference type="InterPro" id="IPR036397">
    <property type="entry name" value="RNaseH_sf"/>
</dbReference>
<dbReference type="EMBL" id="PXYH01000004">
    <property type="protein sequence ID" value="PSJ46017.1"/>
    <property type="molecule type" value="Genomic_DNA"/>
</dbReference>
<sequence>MILIVLHSGCSVTTSGKGRNRIHEVPDSLEKHAKLVRSWLEKHKQEIEVFYLPPYSPELNPDEYLNGDLKQGIRASSPARSHQDLKAKVTRHMKGFQNKPDRVKNTSNILLSGMRRDLFASRVNIRNSYLP</sequence>
<organism evidence="2 3">
    <name type="scientific">Zobellella taiwanensis</name>
    <dbReference type="NCBI Taxonomy" id="347535"/>
    <lineage>
        <taxon>Bacteria</taxon>
        <taxon>Pseudomonadati</taxon>
        <taxon>Pseudomonadota</taxon>
        <taxon>Gammaproteobacteria</taxon>
        <taxon>Aeromonadales</taxon>
        <taxon>Aeromonadaceae</taxon>
        <taxon>Zobellella</taxon>
    </lineage>
</organism>
<dbReference type="Pfam" id="PF13358">
    <property type="entry name" value="DDE_3"/>
    <property type="match status" value="1"/>
</dbReference>